<organism evidence="6 7">
    <name type="scientific">Saccharomyces pastorianus</name>
    <name type="common">Lager yeast</name>
    <name type="synonym">Saccharomyces cerevisiae x Saccharomyces eubayanus</name>
    <dbReference type="NCBI Taxonomy" id="27292"/>
    <lineage>
        <taxon>Eukaryota</taxon>
        <taxon>Fungi</taxon>
        <taxon>Dikarya</taxon>
        <taxon>Ascomycota</taxon>
        <taxon>Saccharomycotina</taxon>
        <taxon>Saccharomycetes</taxon>
        <taxon>Saccharomycetales</taxon>
        <taxon>Saccharomycetaceae</taxon>
        <taxon>Saccharomyces</taxon>
    </lineage>
</organism>
<dbReference type="GO" id="GO:0005840">
    <property type="term" value="C:ribosome"/>
    <property type="evidence" value="ECO:0007669"/>
    <property type="project" value="UniProtKB-KW"/>
</dbReference>
<protein>
    <submittedName>
        <fullName evidence="6">54S ribosomal protein, mitochondrial</fullName>
    </submittedName>
</protein>
<reference evidence="6 7" key="1">
    <citation type="journal article" date="2019" name="BMC Genomics">
        <title>Chromosome level assembly and comparative genome analysis confirm lager-brewing yeasts originated from a single hybridization.</title>
        <authorList>
            <person name="Salazar A.N."/>
            <person name="Gorter de Vries A.R."/>
            <person name="van den Broek M."/>
            <person name="Brouwers N."/>
            <person name="de la Torre Cortes P."/>
            <person name="Kuijpers N.G.A."/>
            <person name="Daran J.G."/>
            <person name="Abeel T."/>
        </authorList>
    </citation>
    <scope>NUCLEOTIDE SEQUENCE [LARGE SCALE GENOMIC DNA]</scope>
    <source>
        <strain evidence="6 7">CBS 1483</strain>
    </source>
</reference>
<keyword evidence="7" id="KW-1185">Reference proteome</keyword>
<evidence type="ECO:0000256" key="2">
    <source>
        <dbReference type="ARBA" id="ARBA00022980"/>
    </source>
</evidence>
<dbReference type="SMART" id="SM00916">
    <property type="entry name" value="L51_S25_CI-B8"/>
    <property type="match status" value="1"/>
</dbReference>
<proteinExistence type="predicted"/>
<evidence type="ECO:0000256" key="3">
    <source>
        <dbReference type="ARBA" id="ARBA00023128"/>
    </source>
</evidence>
<dbReference type="GO" id="GO:0005739">
    <property type="term" value="C:mitochondrion"/>
    <property type="evidence" value="ECO:0007669"/>
    <property type="project" value="UniProtKB-SubCell"/>
</dbReference>
<dbReference type="GO" id="GO:0003735">
    <property type="term" value="F:structural constituent of ribosome"/>
    <property type="evidence" value="ECO:0007669"/>
    <property type="project" value="InterPro"/>
</dbReference>
<dbReference type="Proteomes" id="UP000501346">
    <property type="component" value="Chromosome ScXI"/>
</dbReference>
<comment type="subcellular location">
    <subcellularLocation>
        <location evidence="1">Mitochondrion</location>
    </subcellularLocation>
</comment>
<keyword evidence="4" id="KW-0687">Ribonucleoprotein</keyword>
<name>A0A6C1DUF0_SACPS</name>
<dbReference type="PANTHER" id="PTHR13274:SF2">
    <property type="entry name" value="SMALL RIBOSOMAL SUBUNIT PROTEIN MS25"/>
    <property type="match status" value="1"/>
</dbReference>
<keyword evidence="3" id="KW-0496">Mitochondrion</keyword>
<evidence type="ECO:0000256" key="1">
    <source>
        <dbReference type="ARBA" id="ARBA00004173"/>
    </source>
</evidence>
<dbReference type="PANTHER" id="PTHR13274">
    <property type="entry name" value="MITOCHONDRIAL RIBOSOMAL PROTEIN S25"/>
    <property type="match status" value="1"/>
</dbReference>
<accession>A0A6C1DUF0</accession>
<dbReference type="OrthoDB" id="1696305at2759"/>
<dbReference type="InterPro" id="IPR040049">
    <property type="entry name" value="Ribosomal_mS25/mL61"/>
</dbReference>
<dbReference type="EMBL" id="CP048992">
    <property type="protein sequence ID" value="QID80662.1"/>
    <property type="molecule type" value="Genomic_DNA"/>
</dbReference>
<dbReference type="Pfam" id="PF05047">
    <property type="entry name" value="L51_S25_CI-B8"/>
    <property type="match status" value="1"/>
</dbReference>
<evidence type="ECO:0000259" key="5">
    <source>
        <dbReference type="SMART" id="SM00916"/>
    </source>
</evidence>
<gene>
    <name evidence="6" type="primary">MRP49_1</name>
    <name evidence="6" type="ORF">GRS66_003004</name>
</gene>
<evidence type="ECO:0000313" key="6">
    <source>
        <dbReference type="EMBL" id="QID80662.1"/>
    </source>
</evidence>
<feature type="domain" description="Ribosomal protein/NADH dehydrogenase" evidence="5">
    <location>
        <begin position="40"/>
        <end position="120"/>
    </location>
</feature>
<dbReference type="AlphaFoldDB" id="A0A6C1DUF0"/>
<evidence type="ECO:0000256" key="4">
    <source>
        <dbReference type="ARBA" id="ARBA00023274"/>
    </source>
</evidence>
<dbReference type="GO" id="GO:1990904">
    <property type="term" value="C:ribonucleoprotein complex"/>
    <property type="evidence" value="ECO:0007669"/>
    <property type="project" value="UniProtKB-KW"/>
</dbReference>
<dbReference type="InterPro" id="IPR007741">
    <property type="entry name" value="Ribosomal_mL43/mS25/NADH_DH"/>
</dbReference>
<evidence type="ECO:0000313" key="7">
    <source>
        <dbReference type="Proteomes" id="UP000501346"/>
    </source>
</evidence>
<keyword evidence="2 6" id="KW-0689">Ribosomal protein</keyword>
<sequence>MSKVAQQLKFLNKISATTRLPQILVDPKKYSGLRLTFQTKNHNGHMGARVFWHNYLPTLQFYNPRMKFDVIRIKNEDKQKSVPCKLEILSHEGSVVETIDMRNKMHEDIMKDLLDKIEHVPLPENEIIRVRPQESII</sequence>